<accession>A0A4Z2I221</accession>
<keyword evidence="3" id="KW-1185">Reference proteome</keyword>
<reference evidence="2 3" key="1">
    <citation type="submission" date="2019-03" db="EMBL/GenBank/DDBJ databases">
        <title>First draft genome of Liparis tanakae, snailfish: a comprehensive survey of snailfish specific genes.</title>
        <authorList>
            <person name="Kim W."/>
            <person name="Song I."/>
            <person name="Jeong J.-H."/>
            <person name="Kim D."/>
            <person name="Kim S."/>
            <person name="Ryu S."/>
            <person name="Song J.Y."/>
            <person name="Lee S.K."/>
        </authorList>
    </citation>
    <scope>NUCLEOTIDE SEQUENCE [LARGE SCALE GENOMIC DNA]</scope>
    <source>
        <tissue evidence="2">Muscle</tissue>
    </source>
</reference>
<proteinExistence type="predicted"/>
<evidence type="ECO:0000256" key="1">
    <source>
        <dbReference type="SAM" id="MobiDB-lite"/>
    </source>
</evidence>
<comment type="caution">
    <text evidence="2">The sequence shown here is derived from an EMBL/GenBank/DDBJ whole genome shotgun (WGS) entry which is preliminary data.</text>
</comment>
<gene>
    <name evidence="2" type="ORF">EYF80_017703</name>
</gene>
<feature type="compositionally biased region" description="Polar residues" evidence="1">
    <location>
        <begin position="64"/>
        <end position="80"/>
    </location>
</feature>
<evidence type="ECO:0000313" key="2">
    <source>
        <dbReference type="EMBL" id="TNN72126.1"/>
    </source>
</evidence>
<dbReference type="Proteomes" id="UP000314294">
    <property type="component" value="Unassembled WGS sequence"/>
</dbReference>
<name>A0A4Z2I221_9TELE</name>
<sequence length="98" mass="11314">MSVSFEEHCDVDRRQLTASQRGPLESRGRRKSKTHRLLVFYTRAHTHVESRRCSRGERNEENESFSTSQSPLCSSATSLPSPRWEKPNPPPALGWWFA</sequence>
<protein>
    <submittedName>
        <fullName evidence="2">Uncharacterized protein</fullName>
    </submittedName>
</protein>
<feature type="compositionally biased region" description="Basic and acidic residues" evidence="1">
    <location>
        <begin position="50"/>
        <end position="61"/>
    </location>
</feature>
<feature type="region of interest" description="Disordered" evidence="1">
    <location>
        <begin position="50"/>
        <end position="98"/>
    </location>
</feature>
<feature type="compositionally biased region" description="Basic and acidic residues" evidence="1">
    <location>
        <begin position="1"/>
        <end position="15"/>
    </location>
</feature>
<dbReference type="EMBL" id="SRLO01000142">
    <property type="protein sequence ID" value="TNN72126.1"/>
    <property type="molecule type" value="Genomic_DNA"/>
</dbReference>
<evidence type="ECO:0000313" key="3">
    <source>
        <dbReference type="Proteomes" id="UP000314294"/>
    </source>
</evidence>
<organism evidence="2 3">
    <name type="scientific">Liparis tanakae</name>
    <name type="common">Tanaka's snailfish</name>
    <dbReference type="NCBI Taxonomy" id="230148"/>
    <lineage>
        <taxon>Eukaryota</taxon>
        <taxon>Metazoa</taxon>
        <taxon>Chordata</taxon>
        <taxon>Craniata</taxon>
        <taxon>Vertebrata</taxon>
        <taxon>Euteleostomi</taxon>
        <taxon>Actinopterygii</taxon>
        <taxon>Neopterygii</taxon>
        <taxon>Teleostei</taxon>
        <taxon>Neoteleostei</taxon>
        <taxon>Acanthomorphata</taxon>
        <taxon>Eupercaria</taxon>
        <taxon>Perciformes</taxon>
        <taxon>Cottioidei</taxon>
        <taxon>Cottales</taxon>
        <taxon>Liparidae</taxon>
        <taxon>Liparis</taxon>
    </lineage>
</organism>
<dbReference type="AlphaFoldDB" id="A0A4Z2I221"/>
<feature type="region of interest" description="Disordered" evidence="1">
    <location>
        <begin position="1"/>
        <end position="33"/>
    </location>
</feature>